<evidence type="ECO:0000313" key="3">
    <source>
        <dbReference type="EMBL" id="GAA1161938.1"/>
    </source>
</evidence>
<organism evidence="3 4">
    <name type="scientific">Streptomyces hebeiensis</name>
    <dbReference type="NCBI Taxonomy" id="229486"/>
    <lineage>
        <taxon>Bacteria</taxon>
        <taxon>Bacillati</taxon>
        <taxon>Actinomycetota</taxon>
        <taxon>Actinomycetes</taxon>
        <taxon>Kitasatosporales</taxon>
        <taxon>Streptomycetaceae</taxon>
        <taxon>Streptomyces</taxon>
    </lineage>
</organism>
<name>A0ABN1UPQ2_9ACTN</name>
<dbReference type="Proteomes" id="UP001501371">
    <property type="component" value="Unassembled WGS sequence"/>
</dbReference>
<evidence type="ECO:0000259" key="2">
    <source>
        <dbReference type="Pfam" id="PF25232"/>
    </source>
</evidence>
<feature type="region of interest" description="Disordered" evidence="1">
    <location>
        <begin position="1"/>
        <end position="27"/>
    </location>
</feature>
<evidence type="ECO:0000256" key="1">
    <source>
        <dbReference type="SAM" id="MobiDB-lite"/>
    </source>
</evidence>
<evidence type="ECO:0000313" key="4">
    <source>
        <dbReference type="Proteomes" id="UP001501371"/>
    </source>
</evidence>
<sequence length="188" mass="20558">MSGGSVPPNGEETRPVPAPGTLMVDTRRDRTGEFRGLAGPYWSLRPVSGGAEWEADPEHVRALTPGERLRAENARQNARSRGDAHAAVFTAALAPVPTHDGRTALGRRHGFVDWTIAPNRTGEPPTLHTFRCTAETGGGKRCGAESPTSDLFETARGWTFTHVRDHPEHTCYVEVTQRPWTLRAERAS</sequence>
<dbReference type="InterPro" id="IPR057170">
    <property type="entry name" value="DUF7848"/>
</dbReference>
<dbReference type="Pfam" id="PF25232">
    <property type="entry name" value="DUF7848"/>
    <property type="match status" value="1"/>
</dbReference>
<keyword evidence="4" id="KW-1185">Reference proteome</keyword>
<gene>
    <name evidence="3" type="ORF">GCM10009654_18170</name>
</gene>
<dbReference type="EMBL" id="BAAAKV010000012">
    <property type="protein sequence ID" value="GAA1161938.1"/>
    <property type="molecule type" value="Genomic_DNA"/>
</dbReference>
<feature type="domain" description="DUF7848" evidence="2">
    <location>
        <begin position="108"/>
        <end position="184"/>
    </location>
</feature>
<protein>
    <recommendedName>
        <fullName evidence="2">DUF7848 domain-containing protein</fullName>
    </recommendedName>
</protein>
<comment type="caution">
    <text evidence="3">The sequence shown here is derived from an EMBL/GenBank/DDBJ whole genome shotgun (WGS) entry which is preliminary data.</text>
</comment>
<accession>A0ABN1UPQ2</accession>
<reference evidence="3 4" key="1">
    <citation type="journal article" date="2019" name="Int. J. Syst. Evol. Microbiol.">
        <title>The Global Catalogue of Microorganisms (GCM) 10K type strain sequencing project: providing services to taxonomists for standard genome sequencing and annotation.</title>
        <authorList>
            <consortium name="The Broad Institute Genomics Platform"/>
            <consortium name="The Broad Institute Genome Sequencing Center for Infectious Disease"/>
            <person name="Wu L."/>
            <person name="Ma J."/>
        </authorList>
    </citation>
    <scope>NUCLEOTIDE SEQUENCE [LARGE SCALE GENOMIC DNA]</scope>
    <source>
        <strain evidence="3 4">JCM 12696</strain>
    </source>
</reference>
<proteinExistence type="predicted"/>